<evidence type="ECO:0000259" key="1">
    <source>
        <dbReference type="SMART" id="SM01022"/>
    </source>
</evidence>
<dbReference type="Pfam" id="PF04266">
    <property type="entry name" value="ASCH"/>
    <property type="match status" value="1"/>
</dbReference>
<accession>A0ABW5RYF0</accession>
<dbReference type="Gene3D" id="2.30.130.30">
    <property type="entry name" value="Hypothetical protein"/>
    <property type="match status" value="1"/>
</dbReference>
<dbReference type="SMART" id="SM01022">
    <property type="entry name" value="ASCH"/>
    <property type="match status" value="1"/>
</dbReference>
<dbReference type="EMBL" id="JBHUMQ010000003">
    <property type="protein sequence ID" value="MFD2692529.1"/>
    <property type="molecule type" value="Genomic_DNA"/>
</dbReference>
<evidence type="ECO:0000313" key="2">
    <source>
        <dbReference type="EMBL" id="MFD2692529.1"/>
    </source>
</evidence>
<gene>
    <name evidence="2" type="ORF">ACFSUE_02565</name>
</gene>
<keyword evidence="3" id="KW-1185">Reference proteome</keyword>
<dbReference type="RefSeq" id="WP_253059762.1">
    <property type="nucleotide sequence ID" value="NZ_JAMXWM010000004.1"/>
</dbReference>
<proteinExistence type="predicted"/>
<reference evidence="3" key="1">
    <citation type="journal article" date="2019" name="Int. J. Syst. Evol. Microbiol.">
        <title>The Global Catalogue of Microorganisms (GCM) 10K type strain sequencing project: providing services to taxonomists for standard genome sequencing and annotation.</title>
        <authorList>
            <consortium name="The Broad Institute Genomics Platform"/>
            <consortium name="The Broad Institute Genome Sequencing Center for Infectious Disease"/>
            <person name="Wu L."/>
            <person name="Ma J."/>
        </authorList>
    </citation>
    <scope>NUCLEOTIDE SEQUENCE [LARGE SCALE GENOMIC DNA]</scope>
    <source>
        <strain evidence="3">TISTR 2466</strain>
    </source>
</reference>
<comment type="caution">
    <text evidence="2">The sequence shown here is derived from an EMBL/GenBank/DDBJ whole genome shotgun (WGS) entry which is preliminary data.</text>
</comment>
<organism evidence="2 3">
    <name type="scientific">Sporolactobacillus shoreicorticis</name>
    <dbReference type="NCBI Taxonomy" id="1923877"/>
    <lineage>
        <taxon>Bacteria</taxon>
        <taxon>Bacillati</taxon>
        <taxon>Bacillota</taxon>
        <taxon>Bacilli</taxon>
        <taxon>Bacillales</taxon>
        <taxon>Sporolactobacillaceae</taxon>
        <taxon>Sporolactobacillus</taxon>
    </lineage>
</organism>
<dbReference type="InterPro" id="IPR015947">
    <property type="entry name" value="PUA-like_sf"/>
</dbReference>
<sequence>MRSIILSIHPSFVDKILSGEKRFEFRKVLAKKKPQRLVIYSTSPISSVVAEADIEDILVDTPDNLWDKTSNYAGVDKIFFNEYFKNRQQGIAYQLTNITQYENPKSLKDYGLQNAPQSFVYI</sequence>
<protein>
    <submittedName>
        <fullName evidence="2">ASCH domain-containing protein</fullName>
    </submittedName>
</protein>
<evidence type="ECO:0000313" key="3">
    <source>
        <dbReference type="Proteomes" id="UP001597399"/>
    </source>
</evidence>
<dbReference type="Proteomes" id="UP001597399">
    <property type="component" value="Unassembled WGS sequence"/>
</dbReference>
<name>A0ABW5RYF0_9BACL</name>
<dbReference type="SUPFAM" id="SSF88697">
    <property type="entry name" value="PUA domain-like"/>
    <property type="match status" value="1"/>
</dbReference>
<dbReference type="InterPro" id="IPR007374">
    <property type="entry name" value="ASCH_domain"/>
</dbReference>
<feature type="domain" description="ASCH" evidence="1">
    <location>
        <begin position="6"/>
        <end position="99"/>
    </location>
</feature>